<feature type="compositionally biased region" description="Basic and acidic residues" evidence="1">
    <location>
        <begin position="145"/>
        <end position="164"/>
    </location>
</feature>
<keyword evidence="3" id="KW-1185">Reference proteome</keyword>
<organism evidence="2 3">
    <name type="scientific">Mus spicilegus</name>
    <name type="common">Mound-building mouse</name>
    <dbReference type="NCBI Taxonomy" id="10103"/>
    <lineage>
        <taxon>Eukaryota</taxon>
        <taxon>Metazoa</taxon>
        <taxon>Chordata</taxon>
        <taxon>Craniata</taxon>
        <taxon>Vertebrata</taxon>
        <taxon>Euteleostomi</taxon>
        <taxon>Mammalia</taxon>
        <taxon>Eutheria</taxon>
        <taxon>Euarchontoglires</taxon>
        <taxon>Glires</taxon>
        <taxon>Rodentia</taxon>
        <taxon>Myomorpha</taxon>
        <taxon>Muroidea</taxon>
        <taxon>Muridae</taxon>
        <taxon>Murinae</taxon>
        <taxon>Mus</taxon>
        <taxon>Mus</taxon>
    </lineage>
</organism>
<dbReference type="AlphaFoldDB" id="A0A8C6HE93"/>
<protein>
    <submittedName>
        <fullName evidence="2">Uncharacterized protein</fullName>
    </submittedName>
</protein>
<evidence type="ECO:0000313" key="3">
    <source>
        <dbReference type="Proteomes" id="UP000694415"/>
    </source>
</evidence>
<evidence type="ECO:0000313" key="2">
    <source>
        <dbReference type="Ensembl" id="ENSMSIP00000019633.1"/>
    </source>
</evidence>
<feature type="compositionally biased region" description="Low complexity" evidence="1">
    <location>
        <begin position="27"/>
        <end position="41"/>
    </location>
</feature>
<proteinExistence type="predicted"/>
<reference evidence="2" key="2">
    <citation type="submission" date="2025-09" db="UniProtKB">
        <authorList>
            <consortium name="Ensembl"/>
        </authorList>
    </citation>
    <scope>IDENTIFICATION</scope>
</reference>
<dbReference type="GeneTree" id="ENSGT01120000276707"/>
<sequence length="222" mass="23620">MRLWNRKCPLPEHSPDPGQEQRRPRASTRPSPASAATGAAPTVLLRGGSRVHCLRVDSSEVATRARTRVVSGLALTEAKVPRTSLRQGWRPAADCARSAFGAVTLSPVEAPREERAVTRAARTTPPARPALGGGRGALGCAARRAGRDVEPRASATRRDWEPRGQRGQHPPRARRNQSTLSAKMHPQPPPSPLRGRSLGPGGGGAESTSHISRLLHAAKAKS</sequence>
<feature type="compositionally biased region" description="Basic and acidic residues" evidence="1">
    <location>
        <begin position="9"/>
        <end position="23"/>
    </location>
</feature>
<reference evidence="2" key="1">
    <citation type="submission" date="2025-08" db="UniProtKB">
        <authorList>
            <consortium name="Ensembl"/>
        </authorList>
    </citation>
    <scope>IDENTIFICATION</scope>
</reference>
<feature type="region of interest" description="Disordered" evidence="1">
    <location>
        <begin position="1"/>
        <end position="41"/>
    </location>
</feature>
<dbReference type="Ensembl" id="ENSMSIT00000024799.1">
    <property type="protein sequence ID" value="ENSMSIP00000019633.1"/>
    <property type="gene ID" value="ENSMSIG00000016697.1"/>
</dbReference>
<evidence type="ECO:0000256" key="1">
    <source>
        <dbReference type="SAM" id="MobiDB-lite"/>
    </source>
</evidence>
<dbReference type="Proteomes" id="UP000694415">
    <property type="component" value="Unplaced"/>
</dbReference>
<feature type="region of interest" description="Disordered" evidence="1">
    <location>
        <begin position="113"/>
        <end position="222"/>
    </location>
</feature>
<accession>A0A8C6HE93</accession>
<name>A0A8C6HE93_MUSSI</name>